<dbReference type="Proteomes" id="UP000315399">
    <property type="component" value="Unassembled WGS sequence"/>
</dbReference>
<reference evidence="2 3" key="1">
    <citation type="journal article" date="2019" name="Nat. Microbiol.">
        <title>Expanding anaerobic alkane metabolism in the domain of Archaea.</title>
        <authorList>
            <person name="Wang Y."/>
            <person name="Wegener G."/>
            <person name="Hou J."/>
            <person name="Wang F."/>
            <person name="Xiao X."/>
        </authorList>
    </citation>
    <scope>NUCLEOTIDE SEQUENCE [LARGE SCALE GENOMIC DNA]</scope>
    <source>
        <strain evidence="2">WYZ-LMO10</strain>
    </source>
</reference>
<name>A0A523B7L4_9CREN</name>
<proteinExistence type="predicted"/>
<keyword evidence="1" id="KW-0812">Transmembrane</keyword>
<sequence>MAVPSNDAKSTKPAVPSEVKIIAGIEAFSGLVYLVGFLALLSITFSPILIFLSFLSFAIAYGLWHIQKWAWLLSLILSIFGAGSGIFVLAFTGASESSLFGGVPMIILDLIVVVMLLSKDVRRAFRV</sequence>
<comment type="caution">
    <text evidence="2">The sequence shown here is derived from an EMBL/GenBank/DDBJ whole genome shotgun (WGS) entry which is preliminary data.</text>
</comment>
<feature type="transmembrane region" description="Helical" evidence="1">
    <location>
        <begin position="71"/>
        <end position="92"/>
    </location>
</feature>
<feature type="transmembrane region" description="Helical" evidence="1">
    <location>
        <begin position="47"/>
        <end position="64"/>
    </location>
</feature>
<gene>
    <name evidence="2" type="ORF">DSO08_06365</name>
</gene>
<keyword evidence="1" id="KW-0472">Membrane</keyword>
<feature type="transmembrane region" description="Helical" evidence="1">
    <location>
        <begin position="21"/>
        <end position="41"/>
    </location>
</feature>
<dbReference type="EMBL" id="QNVH01000097">
    <property type="protein sequence ID" value="TDA36869.1"/>
    <property type="molecule type" value="Genomic_DNA"/>
</dbReference>
<evidence type="ECO:0008006" key="4">
    <source>
        <dbReference type="Google" id="ProtNLM"/>
    </source>
</evidence>
<evidence type="ECO:0000256" key="1">
    <source>
        <dbReference type="SAM" id="Phobius"/>
    </source>
</evidence>
<organism evidence="2 3">
    <name type="scientific">Thermoproteota archaeon</name>
    <dbReference type="NCBI Taxonomy" id="2056631"/>
    <lineage>
        <taxon>Archaea</taxon>
        <taxon>Thermoproteota</taxon>
    </lineage>
</organism>
<accession>A0A523B7L4</accession>
<dbReference type="AlphaFoldDB" id="A0A523B7L4"/>
<evidence type="ECO:0000313" key="2">
    <source>
        <dbReference type="EMBL" id="TDA36869.1"/>
    </source>
</evidence>
<protein>
    <recommendedName>
        <fullName evidence="4">DUF2127 domain-containing protein</fullName>
    </recommendedName>
</protein>
<feature type="transmembrane region" description="Helical" evidence="1">
    <location>
        <begin position="98"/>
        <end position="117"/>
    </location>
</feature>
<keyword evidence="1" id="KW-1133">Transmembrane helix</keyword>
<evidence type="ECO:0000313" key="3">
    <source>
        <dbReference type="Proteomes" id="UP000315399"/>
    </source>
</evidence>